<keyword evidence="1" id="KW-0479">Metal-binding</keyword>
<keyword evidence="2 4" id="KW-0863">Zinc-finger</keyword>
<dbReference type="SMART" id="SM00575">
    <property type="entry name" value="ZnF_PMZ"/>
    <property type="match status" value="1"/>
</dbReference>
<dbReference type="InterPro" id="IPR006564">
    <property type="entry name" value="Znf_PMZ"/>
</dbReference>
<proteinExistence type="predicted"/>
<dbReference type="GO" id="GO:0008270">
    <property type="term" value="F:zinc ion binding"/>
    <property type="evidence" value="ECO:0007669"/>
    <property type="project" value="UniProtKB-KW"/>
</dbReference>
<dbReference type="PROSITE" id="PS50966">
    <property type="entry name" value="ZF_SWIM"/>
    <property type="match status" value="1"/>
</dbReference>
<evidence type="ECO:0000259" key="6">
    <source>
        <dbReference type="PROSITE" id="PS50966"/>
    </source>
</evidence>
<dbReference type="Pfam" id="PF03101">
    <property type="entry name" value="FAR1"/>
    <property type="match status" value="1"/>
</dbReference>
<organism evidence="7 8">
    <name type="scientific">Vitis vinifera</name>
    <name type="common">Grape</name>
    <dbReference type="NCBI Taxonomy" id="29760"/>
    <lineage>
        <taxon>Eukaryota</taxon>
        <taxon>Viridiplantae</taxon>
        <taxon>Streptophyta</taxon>
        <taxon>Embryophyta</taxon>
        <taxon>Tracheophyta</taxon>
        <taxon>Spermatophyta</taxon>
        <taxon>Magnoliopsida</taxon>
        <taxon>eudicotyledons</taxon>
        <taxon>Gunneridae</taxon>
        <taxon>Pentapetalae</taxon>
        <taxon>rosids</taxon>
        <taxon>Vitales</taxon>
        <taxon>Vitaceae</taxon>
        <taxon>Viteae</taxon>
        <taxon>Vitis</taxon>
    </lineage>
</organism>
<evidence type="ECO:0000256" key="2">
    <source>
        <dbReference type="ARBA" id="ARBA00022771"/>
    </source>
</evidence>
<dbReference type="InterPro" id="IPR007527">
    <property type="entry name" value="Znf_SWIM"/>
</dbReference>
<comment type="caution">
    <text evidence="7">The sequence shown here is derived from an EMBL/GenBank/DDBJ whole genome shotgun (WGS) entry which is preliminary data.</text>
</comment>
<gene>
    <name evidence="7" type="primary">FRS5_112</name>
    <name evidence="7" type="ORF">CK203_021825</name>
</gene>
<dbReference type="Pfam" id="PF10551">
    <property type="entry name" value="MULE"/>
    <property type="match status" value="1"/>
</dbReference>
<dbReference type="EMBL" id="QGNW01000044">
    <property type="protein sequence ID" value="RVX07698.1"/>
    <property type="molecule type" value="Genomic_DNA"/>
</dbReference>
<dbReference type="PANTHER" id="PTHR47718">
    <property type="entry name" value="OS01G0519700 PROTEIN"/>
    <property type="match status" value="1"/>
</dbReference>
<protein>
    <submittedName>
        <fullName evidence="7">Protein FAR1-related sequence 5</fullName>
    </submittedName>
</protein>
<dbReference type="InterPro" id="IPR018289">
    <property type="entry name" value="MULE_transposase_dom"/>
</dbReference>
<dbReference type="InterPro" id="IPR004330">
    <property type="entry name" value="FAR1_DNA_bnd_dom"/>
</dbReference>
<feature type="coiled-coil region" evidence="5">
    <location>
        <begin position="581"/>
        <end position="608"/>
    </location>
</feature>
<evidence type="ECO:0000313" key="8">
    <source>
        <dbReference type="Proteomes" id="UP000288805"/>
    </source>
</evidence>
<dbReference type="PANTHER" id="PTHR47718:SF15">
    <property type="entry name" value="PROTEIN FAR1-RELATED SEQUENCE 5-LIKE"/>
    <property type="match status" value="1"/>
</dbReference>
<keyword evidence="5" id="KW-0175">Coiled coil</keyword>
<reference evidence="7 8" key="1">
    <citation type="journal article" date="2018" name="PLoS Genet.">
        <title>Population sequencing reveals clonal diversity and ancestral inbreeding in the grapevine cultivar Chardonnay.</title>
        <authorList>
            <person name="Roach M.J."/>
            <person name="Johnson D.L."/>
            <person name="Bohlmann J."/>
            <person name="van Vuuren H.J."/>
            <person name="Jones S.J."/>
            <person name="Pretorius I.S."/>
            <person name="Schmidt S.A."/>
            <person name="Borneman A.R."/>
        </authorList>
    </citation>
    <scope>NUCLEOTIDE SEQUENCE [LARGE SCALE GENOMIC DNA]</scope>
    <source>
        <strain evidence="8">cv. Chardonnay</strain>
        <tissue evidence="7">Leaf</tissue>
    </source>
</reference>
<dbReference type="Proteomes" id="UP000288805">
    <property type="component" value="Unassembled WGS sequence"/>
</dbReference>
<keyword evidence="3" id="KW-0862">Zinc</keyword>
<evidence type="ECO:0000256" key="3">
    <source>
        <dbReference type="ARBA" id="ARBA00022833"/>
    </source>
</evidence>
<accession>A0A438JFH6</accession>
<evidence type="ECO:0000256" key="1">
    <source>
        <dbReference type="ARBA" id="ARBA00022723"/>
    </source>
</evidence>
<evidence type="ECO:0000256" key="4">
    <source>
        <dbReference type="PROSITE-ProRule" id="PRU00325"/>
    </source>
</evidence>
<feature type="domain" description="SWIM-type" evidence="6">
    <location>
        <begin position="497"/>
        <end position="528"/>
    </location>
</feature>
<evidence type="ECO:0000256" key="5">
    <source>
        <dbReference type="SAM" id="Coils"/>
    </source>
</evidence>
<dbReference type="AlphaFoldDB" id="A0A438JFH6"/>
<name>A0A438JFH6_VITVI</name>
<sequence length="617" mass="72078">MDKGKGKEFIIDLNDEDFDYQYDSIVKTESDEDAILVSDKIFNDLTVEDVWKMEFSSIEEAEEFYNLFTKVTGFSVRKDDVKRDKNQNIVSRKWVCSKEGYRHRVCLENENRKREPKAVTRVGCEATFRIGFNKQMNKWLVKEFMADHNHPLVEQKNVQFLRSHRVIKNVDKAQLNAMRGVGMGTSQIMDYMVQQSGGYNNVGFTKKDLYNHVDADRRVHLRDGDAEGALAYLCRKSEMDPSFYYKYNVDEDNHLANLFWADSTSKLDYSCFGDVLAFDTTYRTNAYKKSLVILVGINHHHQTIVFGCALLVDESVSTYTWVLETFLDAMNNKKPLSVITDGDKAMRKAIKRIFPDSCHRLCTVEEFECAWNDMLEMFNLHGHKWVTNIYAKRSRWAEAYLRGHFFAGMKNTQRCESMNAYLNRFLKTRLKLFEFVKHFDKALSCICHNEAKAEFETHHSSAVLTTKLYALEKYAETVFTRQSFLKFKDEMKNAELFSLDRSMKCTCMMFESVGFPCPHMIVVMKIEHLEEIPETCIMKRWSKLAKETIQVHHDNESQGDATNIIRYGALSSMCSRMSYFASQSEKAFKEARCEIQRLTCQMEELCKIQWKKVNEKI</sequence>
<evidence type="ECO:0000313" key="7">
    <source>
        <dbReference type="EMBL" id="RVX07698.1"/>
    </source>
</evidence>